<comment type="caution">
    <text evidence="2">The sequence shown here is derived from an EMBL/GenBank/DDBJ whole genome shotgun (WGS) entry which is preliminary data.</text>
</comment>
<feature type="domain" description="Inositol polyphosphate-related phosphatase" evidence="1">
    <location>
        <begin position="48"/>
        <end position="347"/>
    </location>
</feature>
<sequence>MEEDELEGSKGCALEEASSSSSTSWLSSVAKSQTLLGSDELNKHLVERRAVVQLTTWNMGSLPLPDEHQLRKIFYHGDIIQAVDVHVVAIQECWPDADALELQMQMCLCPQFALFHSVSFGTLHLSIFLRRDLLWFTTESVEISQTLRSGRLFKTKGFIAVGFGLFGSRFLFINAHLSAGDDSDRESQRAEELKRVIGIAKGNMSNSSSYDATFLCGDLNFRISRLKRSTILQELKNDNLDALLKDDQLNNLLRNVEMTKSSLNGFQEAATISFRPTYKYDLGTDNFDSSSKKRSPAYTDRIIYKCKSLPSNEPLVSCLSYESVKDLKTSDHRPVYAIFNVIVRPGFDTLPLTGAQFKRDVFVKAVQQRAKFLLDRRKKIASSACSVM</sequence>
<dbReference type="SMART" id="SM00128">
    <property type="entry name" value="IPPc"/>
    <property type="match status" value="1"/>
</dbReference>
<keyword evidence="3" id="KW-1185">Reference proteome</keyword>
<dbReference type="InterPro" id="IPR036691">
    <property type="entry name" value="Endo/exonu/phosph_ase_sf"/>
</dbReference>
<evidence type="ECO:0000313" key="3">
    <source>
        <dbReference type="Proteomes" id="UP001642540"/>
    </source>
</evidence>
<dbReference type="Gene3D" id="3.60.10.10">
    <property type="entry name" value="Endonuclease/exonuclease/phosphatase"/>
    <property type="match status" value="1"/>
</dbReference>
<reference evidence="2 3" key="1">
    <citation type="submission" date="2024-08" db="EMBL/GenBank/DDBJ databases">
        <authorList>
            <person name="Cucini C."/>
            <person name="Frati F."/>
        </authorList>
    </citation>
    <scope>NUCLEOTIDE SEQUENCE [LARGE SCALE GENOMIC DNA]</scope>
</reference>
<evidence type="ECO:0000259" key="1">
    <source>
        <dbReference type="SMART" id="SM00128"/>
    </source>
</evidence>
<gene>
    <name evidence="2" type="ORF">ODALV1_LOCUS11018</name>
</gene>
<dbReference type="Proteomes" id="UP001642540">
    <property type="component" value="Unassembled WGS sequence"/>
</dbReference>
<dbReference type="SUPFAM" id="SSF56219">
    <property type="entry name" value="DNase I-like"/>
    <property type="match status" value="1"/>
</dbReference>
<proteinExistence type="predicted"/>
<protein>
    <recommendedName>
        <fullName evidence="1">Inositol polyphosphate-related phosphatase domain-containing protein</fullName>
    </recommendedName>
</protein>
<accession>A0ABP1QH62</accession>
<dbReference type="Pfam" id="PF22669">
    <property type="entry name" value="Exo_endo_phos2"/>
    <property type="match status" value="1"/>
</dbReference>
<dbReference type="EMBL" id="CAXLJM020000033">
    <property type="protein sequence ID" value="CAL8102004.1"/>
    <property type="molecule type" value="Genomic_DNA"/>
</dbReference>
<dbReference type="InterPro" id="IPR053321">
    <property type="entry name" value="IPP-5-Phosphatase_Type_IV"/>
</dbReference>
<organism evidence="2 3">
    <name type="scientific">Orchesella dallaii</name>
    <dbReference type="NCBI Taxonomy" id="48710"/>
    <lineage>
        <taxon>Eukaryota</taxon>
        <taxon>Metazoa</taxon>
        <taxon>Ecdysozoa</taxon>
        <taxon>Arthropoda</taxon>
        <taxon>Hexapoda</taxon>
        <taxon>Collembola</taxon>
        <taxon>Entomobryomorpha</taxon>
        <taxon>Entomobryoidea</taxon>
        <taxon>Orchesellidae</taxon>
        <taxon>Orchesellinae</taxon>
        <taxon>Orchesella</taxon>
    </lineage>
</organism>
<dbReference type="PANTHER" id="PTHR47039:SF1">
    <property type="entry name" value="INOSITOL POLYPHOSPHATE 5-PHOSPHATASE E"/>
    <property type="match status" value="1"/>
</dbReference>
<name>A0ABP1QH62_9HEXA</name>
<evidence type="ECO:0000313" key="2">
    <source>
        <dbReference type="EMBL" id="CAL8102004.1"/>
    </source>
</evidence>
<dbReference type="PANTHER" id="PTHR47039">
    <property type="entry name" value="INOSITOL POLYPHOSPHATE 5-PHOSPHATASE E"/>
    <property type="match status" value="1"/>
</dbReference>
<dbReference type="InterPro" id="IPR000300">
    <property type="entry name" value="IPPc"/>
</dbReference>